<feature type="transmembrane region" description="Helical" evidence="1">
    <location>
        <begin position="342"/>
        <end position="366"/>
    </location>
</feature>
<dbReference type="Proteomes" id="UP000295008">
    <property type="component" value="Unassembled WGS sequence"/>
</dbReference>
<dbReference type="GO" id="GO:0016747">
    <property type="term" value="F:acyltransferase activity, transferring groups other than amino-acyl groups"/>
    <property type="evidence" value="ECO:0007669"/>
    <property type="project" value="InterPro"/>
</dbReference>
<accession>A0A4R1RBB1</accession>
<evidence type="ECO:0000256" key="1">
    <source>
        <dbReference type="SAM" id="Phobius"/>
    </source>
</evidence>
<evidence type="ECO:0000313" key="4">
    <source>
        <dbReference type="Proteomes" id="UP000295008"/>
    </source>
</evidence>
<dbReference type="InterPro" id="IPR002656">
    <property type="entry name" value="Acyl_transf_3_dom"/>
</dbReference>
<feature type="transmembrane region" description="Helical" evidence="1">
    <location>
        <begin position="234"/>
        <end position="256"/>
    </location>
</feature>
<keyword evidence="4" id="KW-1185">Reference proteome</keyword>
<feature type="transmembrane region" description="Helical" evidence="1">
    <location>
        <begin position="39"/>
        <end position="63"/>
    </location>
</feature>
<proteinExistence type="predicted"/>
<feature type="transmembrane region" description="Helical" evidence="1">
    <location>
        <begin position="378"/>
        <end position="395"/>
    </location>
</feature>
<feature type="transmembrane region" description="Helical" evidence="1">
    <location>
        <begin position="311"/>
        <end position="330"/>
    </location>
</feature>
<dbReference type="RefSeq" id="WP_165908093.1">
    <property type="nucleotide sequence ID" value="NZ_SLUN01000023.1"/>
</dbReference>
<dbReference type="Pfam" id="PF01757">
    <property type="entry name" value="Acyl_transf_3"/>
    <property type="match status" value="1"/>
</dbReference>
<reference evidence="3 4" key="1">
    <citation type="submission" date="2019-03" db="EMBL/GenBank/DDBJ databases">
        <title>Genomic Encyclopedia of Type Strains, Phase IV (KMG-IV): sequencing the most valuable type-strain genomes for metagenomic binning, comparative biology and taxonomic classification.</title>
        <authorList>
            <person name="Goeker M."/>
        </authorList>
    </citation>
    <scope>NUCLEOTIDE SEQUENCE [LARGE SCALE GENOMIC DNA]</scope>
    <source>
        <strain evidence="3 4">LX-B</strain>
    </source>
</reference>
<dbReference type="EMBL" id="SLUN01000023">
    <property type="protein sequence ID" value="TCL62742.1"/>
    <property type="molecule type" value="Genomic_DNA"/>
</dbReference>
<keyword evidence="1" id="KW-0472">Membrane</keyword>
<feature type="transmembrane region" description="Helical" evidence="1">
    <location>
        <begin position="210"/>
        <end position="228"/>
    </location>
</feature>
<comment type="caution">
    <text evidence="3">The sequence shown here is derived from an EMBL/GenBank/DDBJ whole genome shotgun (WGS) entry which is preliminary data.</text>
</comment>
<evidence type="ECO:0000259" key="2">
    <source>
        <dbReference type="Pfam" id="PF01757"/>
    </source>
</evidence>
<dbReference type="PANTHER" id="PTHR36927:SF4">
    <property type="entry name" value="BLR5718 PROTEIN"/>
    <property type="match status" value="1"/>
</dbReference>
<keyword evidence="1" id="KW-0812">Transmembrane</keyword>
<keyword evidence="1" id="KW-1133">Transmembrane helix</keyword>
<evidence type="ECO:0000313" key="3">
    <source>
        <dbReference type="EMBL" id="TCL62742.1"/>
    </source>
</evidence>
<feature type="transmembrane region" description="Helical" evidence="1">
    <location>
        <begin position="119"/>
        <end position="141"/>
    </location>
</feature>
<dbReference type="AlphaFoldDB" id="A0A4R1RBB1"/>
<sequence length="406" mass="45608">MATQKPPGKAAGLQRRIPDMAGQPVQPVERLVFIDNIRWVMIVLVVLHHLNNTYGQVGGWYYIESHPVDPVSRIVLTMAVSFSQAYFMGLLFLIAGYFVPASYDRKGAARFLGDRAIRLGVPALLFMGVLYPLTMLIIWHFDHHTPAHLLSVYLNYLFSQRFLGSSGPLWFAWALLIFSIGYAALRIVGVAKNVSSTDCSEPLKASHGRVGCVILIMAALTFLVRLVQPIGTDVYNMQLCFFPQYIILFSLGIILYRRNGLLNIPYRLGTAWFKAALGLGIPLWIAILLLGDAFRDMRPYFGGFYWQAAAYAVWESFFCGGVCLGLLVLFREKWNRQGRIAAFLSQNAFGVYVLHAPVLVGITLLLRKITMMPLLKTVLAGLVVVPLCFGVSYWARRIPWLRRILA</sequence>
<dbReference type="PANTHER" id="PTHR36927">
    <property type="entry name" value="BLR4337 PROTEIN"/>
    <property type="match status" value="1"/>
</dbReference>
<name>A0A4R1RBB1_HYDET</name>
<feature type="domain" description="Acyltransferase 3" evidence="2">
    <location>
        <begin position="32"/>
        <end position="391"/>
    </location>
</feature>
<gene>
    <name evidence="3" type="ORF">EDC14_102321</name>
</gene>
<organism evidence="3 4">
    <name type="scientific">Hydrogenispora ethanolica</name>
    <dbReference type="NCBI Taxonomy" id="1082276"/>
    <lineage>
        <taxon>Bacteria</taxon>
        <taxon>Bacillati</taxon>
        <taxon>Bacillota</taxon>
        <taxon>Hydrogenispora</taxon>
    </lineage>
</organism>
<protein>
    <submittedName>
        <fullName evidence="3">Fucose 4-O-acetylase-like acetyltransferase</fullName>
    </submittedName>
</protein>
<dbReference type="InterPro" id="IPR050623">
    <property type="entry name" value="Glucan_succinyl_AcylTrfase"/>
</dbReference>
<keyword evidence="3" id="KW-0808">Transferase</keyword>
<feature type="transmembrane region" description="Helical" evidence="1">
    <location>
        <begin position="170"/>
        <end position="189"/>
    </location>
</feature>
<feature type="transmembrane region" description="Helical" evidence="1">
    <location>
        <begin position="268"/>
        <end position="291"/>
    </location>
</feature>
<feature type="transmembrane region" description="Helical" evidence="1">
    <location>
        <begin position="75"/>
        <end position="99"/>
    </location>
</feature>